<evidence type="ECO:0000256" key="1">
    <source>
        <dbReference type="SAM" id="MobiDB-lite"/>
    </source>
</evidence>
<organism evidence="2 3">
    <name type="scientific">Pseudopithomyces chartarum</name>
    <dbReference type="NCBI Taxonomy" id="1892770"/>
    <lineage>
        <taxon>Eukaryota</taxon>
        <taxon>Fungi</taxon>
        <taxon>Dikarya</taxon>
        <taxon>Ascomycota</taxon>
        <taxon>Pezizomycotina</taxon>
        <taxon>Dothideomycetes</taxon>
        <taxon>Pleosporomycetidae</taxon>
        <taxon>Pleosporales</taxon>
        <taxon>Massarineae</taxon>
        <taxon>Didymosphaeriaceae</taxon>
        <taxon>Pseudopithomyces</taxon>
    </lineage>
</organism>
<feature type="compositionally biased region" description="Polar residues" evidence="1">
    <location>
        <begin position="1"/>
        <end position="12"/>
    </location>
</feature>
<proteinExistence type="predicted"/>
<keyword evidence="3" id="KW-1185">Reference proteome</keyword>
<feature type="compositionally biased region" description="Acidic residues" evidence="1">
    <location>
        <begin position="73"/>
        <end position="93"/>
    </location>
</feature>
<feature type="region of interest" description="Disordered" evidence="1">
    <location>
        <begin position="476"/>
        <end position="498"/>
    </location>
</feature>
<dbReference type="Proteomes" id="UP001280581">
    <property type="component" value="Unassembled WGS sequence"/>
</dbReference>
<feature type="region of interest" description="Disordered" evidence="1">
    <location>
        <begin position="1"/>
        <end position="205"/>
    </location>
</feature>
<feature type="region of interest" description="Disordered" evidence="1">
    <location>
        <begin position="437"/>
        <end position="459"/>
    </location>
</feature>
<dbReference type="EMBL" id="WVTA01000006">
    <property type="protein sequence ID" value="KAK3209288.1"/>
    <property type="molecule type" value="Genomic_DNA"/>
</dbReference>
<feature type="compositionally biased region" description="Polar residues" evidence="1">
    <location>
        <begin position="444"/>
        <end position="459"/>
    </location>
</feature>
<protein>
    <submittedName>
        <fullName evidence="2">Uncharacterized protein</fullName>
    </submittedName>
</protein>
<gene>
    <name evidence="2" type="ORF">GRF29_69g1307980</name>
</gene>
<reference evidence="2 3" key="1">
    <citation type="submission" date="2021-02" db="EMBL/GenBank/DDBJ databases">
        <title>Genome assembly of Pseudopithomyces chartarum.</title>
        <authorList>
            <person name="Jauregui R."/>
            <person name="Singh J."/>
            <person name="Voisey C."/>
        </authorList>
    </citation>
    <scope>NUCLEOTIDE SEQUENCE [LARGE SCALE GENOMIC DNA]</scope>
    <source>
        <strain evidence="2 3">AGR01</strain>
    </source>
</reference>
<feature type="compositionally biased region" description="Acidic residues" evidence="1">
    <location>
        <begin position="489"/>
        <end position="498"/>
    </location>
</feature>
<sequence length="498" mass="55999">MPGSSMRQSTGQAPMHVQNHHHHHAGARSTHAVPNASRASTKAAHGINAQPSTHTDNEMKFIMTETIEVPVSPDDEVDAEGESDYEEGDEETEVPSSDTVPESEAAQQEPEQKVYIRFKNLQNNMTNKKRSRPDVETTSEGSHPSKRSRVGEDVELPSSPFPTTPLPSKKQTNARSKQKAPPAAETSSPQTRKEPSPDQPVTPDKLADIPREAKQLFAHLVGQDFKALPDIEDAGEDQPWTAERLFHLYIVSLSEGATDLCDLIVDVWIRAFQKHDRFVARECNRMKIDRDDLDEEDLVWRENTFHPDRKKFRDVGMPPSAEWQKRAALALPTLAGDVAAFNPELLNQLYEHTPKNNGARKFWADSLALCGDKAQDWLLKLRKKNIDLHPDLIFNVLCTALRMTRRKLTLKIEELGENTWCRRYHAHGEHKKCYRAGVTDEPKSPTTSVPASAPTYTFDQNEGTTYAQERGRHVHFAPGQAKDSAIELSSEDESSEEE</sequence>
<evidence type="ECO:0000313" key="2">
    <source>
        <dbReference type="EMBL" id="KAK3209288.1"/>
    </source>
</evidence>
<comment type="caution">
    <text evidence="2">The sequence shown here is derived from an EMBL/GenBank/DDBJ whole genome shotgun (WGS) entry which is preliminary data.</text>
</comment>
<accession>A0AAN6LX05</accession>
<evidence type="ECO:0000313" key="3">
    <source>
        <dbReference type="Proteomes" id="UP001280581"/>
    </source>
</evidence>
<dbReference type="AlphaFoldDB" id="A0AAN6LX05"/>
<name>A0AAN6LX05_9PLEO</name>